<sequence>MLVGILEFVVILILRILLTLIVMLQDYCLTKIKATYSKTIIAMIIVSIRMFSSAWIIFVTEPTLMGAIQAVAIQSIILLFLLILSKYVQTYKESWYITIVAFIAYGISSYFYFMFAFIA</sequence>
<evidence type="ECO:0000313" key="1">
    <source>
        <dbReference type="EMBL" id="MCM3735218.1"/>
    </source>
</evidence>
<gene>
    <name evidence="1" type="ORF">M3215_05130</name>
</gene>
<reference evidence="1" key="1">
    <citation type="submission" date="2022-05" db="EMBL/GenBank/DDBJ databases">
        <title>Comparative Genomics of Spacecraft Associated Microbes.</title>
        <authorList>
            <person name="Tran M.T."/>
            <person name="Wright A."/>
            <person name="Seuylemezian A."/>
            <person name="Eisen J."/>
            <person name="Coil D."/>
        </authorList>
    </citation>
    <scope>NUCLEOTIDE SEQUENCE</scope>
    <source>
        <strain evidence="1">FAIRING 10M-2.2</strain>
    </source>
</reference>
<keyword evidence="2" id="KW-1185">Reference proteome</keyword>
<organism evidence="1 2">
    <name type="scientific">Bacillus cytotoxicus</name>
    <dbReference type="NCBI Taxonomy" id="580165"/>
    <lineage>
        <taxon>Bacteria</taxon>
        <taxon>Bacillati</taxon>
        <taxon>Bacillota</taxon>
        <taxon>Bacilli</taxon>
        <taxon>Bacillales</taxon>
        <taxon>Bacillaceae</taxon>
        <taxon>Bacillus</taxon>
        <taxon>Bacillus cereus group</taxon>
    </lineage>
</organism>
<comment type="caution">
    <text evidence="1">The sequence shown here is derived from an EMBL/GenBank/DDBJ whole genome shotgun (WGS) entry which is preliminary data.</text>
</comment>
<accession>A0ACC6A4D2</accession>
<dbReference type="Proteomes" id="UP001202289">
    <property type="component" value="Unassembled WGS sequence"/>
</dbReference>
<protein>
    <submittedName>
        <fullName evidence="1">Uncharacterized protein</fullName>
    </submittedName>
</protein>
<evidence type="ECO:0000313" key="2">
    <source>
        <dbReference type="Proteomes" id="UP001202289"/>
    </source>
</evidence>
<name>A0ACC6A4D2_9BACI</name>
<proteinExistence type="predicted"/>
<dbReference type="EMBL" id="JAMBOP010000004">
    <property type="protein sequence ID" value="MCM3735218.1"/>
    <property type="molecule type" value="Genomic_DNA"/>
</dbReference>